<evidence type="ECO:0000313" key="4">
    <source>
        <dbReference type="Proteomes" id="UP000325797"/>
    </source>
</evidence>
<evidence type="ECO:0000313" key="3">
    <source>
        <dbReference type="EMBL" id="QEX23854.1"/>
    </source>
</evidence>
<gene>
    <name evidence="3" type="ORF">FRZ61_37930</name>
</gene>
<feature type="domain" description="EamA" evidence="2">
    <location>
        <begin position="166"/>
        <end position="302"/>
    </location>
</feature>
<dbReference type="SUPFAM" id="SSF103481">
    <property type="entry name" value="Multidrug resistance efflux transporter EmrE"/>
    <property type="match status" value="2"/>
</dbReference>
<name>A0A5J6N3C2_9PROT</name>
<dbReference type="InterPro" id="IPR052756">
    <property type="entry name" value="Alkyne_AA_exporter"/>
</dbReference>
<feature type="transmembrane region" description="Helical" evidence="1">
    <location>
        <begin position="51"/>
        <end position="70"/>
    </location>
</feature>
<sequence length="323" mass="35135">MNKSRIGEMQSGMSLKQLVVANLALIVNTTTWGTFFPVLELQLRHWDMFSASAGRQLTGSLALFSTVALVERRWPFRRGLPWGTIILMSTIGITVCCLITTAAVYLSSGLSAAIISATNPIGSALLAQVLYGVKLRRAILVGATLSVAGGILAVTAGHQGRLSFGLGELAIITANLIWTWFSLAIQHRLKDCSYLERAAYTILPGALQLTLIVVVLHVLGLVDVRIELTFWPLLYVFYLGFIPNGLGNYLWLWSISRVGVNVASMYQNLIPVTAVLVTIWIGIYPNWQQLIGGAVILLGVLYTQIAERRRSRKAAVASAPASP</sequence>
<reference evidence="3 4" key="1">
    <citation type="submission" date="2019-08" db="EMBL/GenBank/DDBJ databases">
        <title>Hyperibacter terrae gen. nov., sp. nov. and Hyperibacter viscosus sp. nov., two new members in the family Rhodospirillaceae isolated from the rhizosphere of Hypericum perforatum.</title>
        <authorList>
            <person name="Noviana Z."/>
        </authorList>
    </citation>
    <scope>NUCLEOTIDE SEQUENCE [LARGE SCALE GENOMIC DNA]</scope>
    <source>
        <strain evidence="3 4">R5959</strain>
    </source>
</reference>
<dbReference type="PANTHER" id="PTHR12715">
    <property type="entry name" value="TRANSPORTER, DRUG/METABOLITE EXPORTER FAMILY"/>
    <property type="match status" value="1"/>
</dbReference>
<feature type="transmembrane region" description="Helical" evidence="1">
    <location>
        <begin position="289"/>
        <end position="305"/>
    </location>
</feature>
<dbReference type="KEGG" id="hadh:FRZ61_37930"/>
<feature type="domain" description="EamA" evidence="2">
    <location>
        <begin position="22"/>
        <end position="154"/>
    </location>
</feature>
<dbReference type="AlphaFoldDB" id="A0A5J6N3C2"/>
<feature type="transmembrane region" description="Helical" evidence="1">
    <location>
        <begin position="198"/>
        <end position="221"/>
    </location>
</feature>
<dbReference type="Pfam" id="PF00892">
    <property type="entry name" value="EamA"/>
    <property type="match status" value="2"/>
</dbReference>
<evidence type="ECO:0000256" key="1">
    <source>
        <dbReference type="SAM" id="Phobius"/>
    </source>
</evidence>
<keyword evidence="1" id="KW-0472">Membrane</keyword>
<dbReference type="OrthoDB" id="7346821at2"/>
<feature type="transmembrane region" description="Helical" evidence="1">
    <location>
        <begin position="112"/>
        <end position="131"/>
    </location>
</feature>
<feature type="transmembrane region" description="Helical" evidence="1">
    <location>
        <begin position="20"/>
        <end position="39"/>
    </location>
</feature>
<feature type="transmembrane region" description="Helical" evidence="1">
    <location>
        <begin position="233"/>
        <end position="253"/>
    </location>
</feature>
<dbReference type="RefSeq" id="WP_151119185.1">
    <property type="nucleotide sequence ID" value="NZ_CP042582.1"/>
</dbReference>
<organism evidence="3 4">
    <name type="scientific">Hypericibacter adhaerens</name>
    <dbReference type="NCBI Taxonomy" id="2602016"/>
    <lineage>
        <taxon>Bacteria</taxon>
        <taxon>Pseudomonadati</taxon>
        <taxon>Pseudomonadota</taxon>
        <taxon>Alphaproteobacteria</taxon>
        <taxon>Rhodospirillales</taxon>
        <taxon>Dongiaceae</taxon>
        <taxon>Hypericibacter</taxon>
    </lineage>
</organism>
<keyword evidence="1" id="KW-1133">Transmembrane helix</keyword>
<feature type="transmembrane region" description="Helical" evidence="1">
    <location>
        <begin position="164"/>
        <end position="186"/>
    </location>
</feature>
<dbReference type="InterPro" id="IPR037185">
    <property type="entry name" value="EmrE-like"/>
</dbReference>
<evidence type="ECO:0000259" key="2">
    <source>
        <dbReference type="Pfam" id="PF00892"/>
    </source>
</evidence>
<feature type="transmembrane region" description="Helical" evidence="1">
    <location>
        <begin position="138"/>
        <end position="158"/>
    </location>
</feature>
<protein>
    <recommendedName>
        <fullName evidence="2">EamA domain-containing protein</fullName>
    </recommendedName>
</protein>
<dbReference type="InterPro" id="IPR000620">
    <property type="entry name" value="EamA_dom"/>
</dbReference>
<dbReference type="Proteomes" id="UP000325797">
    <property type="component" value="Chromosome"/>
</dbReference>
<keyword evidence="4" id="KW-1185">Reference proteome</keyword>
<proteinExistence type="predicted"/>
<keyword evidence="1" id="KW-0812">Transmembrane</keyword>
<dbReference type="PANTHER" id="PTHR12715:SF4">
    <property type="entry name" value="EAMA DOMAIN-CONTAINING PROTEIN"/>
    <property type="match status" value="1"/>
</dbReference>
<dbReference type="GO" id="GO:0016020">
    <property type="term" value="C:membrane"/>
    <property type="evidence" value="ECO:0007669"/>
    <property type="project" value="InterPro"/>
</dbReference>
<feature type="transmembrane region" description="Helical" evidence="1">
    <location>
        <begin position="265"/>
        <end position="283"/>
    </location>
</feature>
<feature type="transmembrane region" description="Helical" evidence="1">
    <location>
        <begin position="82"/>
        <end position="106"/>
    </location>
</feature>
<dbReference type="EMBL" id="CP042582">
    <property type="protein sequence ID" value="QEX23854.1"/>
    <property type="molecule type" value="Genomic_DNA"/>
</dbReference>
<accession>A0A5J6N3C2</accession>